<dbReference type="EMBL" id="JAUTWS010000005">
    <property type="protein sequence ID" value="MDO9708077.1"/>
    <property type="molecule type" value="Genomic_DNA"/>
</dbReference>
<dbReference type="Proteomes" id="UP001243009">
    <property type="component" value="Unassembled WGS sequence"/>
</dbReference>
<comment type="caution">
    <text evidence="2">The sequence shown here is derived from an EMBL/GenBank/DDBJ whole genome shotgun (WGS) entry which is preliminary data.</text>
</comment>
<reference evidence="2 3" key="1">
    <citation type="submission" date="2023-08" db="EMBL/GenBank/DDBJ databases">
        <title>The draft genome sequence of Paracraurococcus sp. LOR1-02.</title>
        <authorList>
            <person name="Kingkaew E."/>
            <person name="Tanasupawat S."/>
        </authorList>
    </citation>
    <scope>NUCLEOTIDE SEQUENCE [LARGE SCALE GENOMIC DNA]</scope>
    <source>
        <strain evidence="2 3">LOR1-02</strain>
    </source>
</reference>
<feature type="region of interest" description="Disordered" evidence="1">
    <location>
        <begin position="1"/>
        <end position="28"/>
    </location>
</feature>
<name>A0ABT9DW08_9PROT</name>
<accession>A0ABT9DW08</accession>
<evidence type="ECO:0000256" key="1">
    <source>
        <dbReference type="SAM" id="MobiDB-lite"/>
    </source>
</evidence>
<protein>
    <submittedName>
        <fullName evidence="2">Uncharacterized protein</fullName>
    </submittedName>
</protein>
<organism evidence="2 3">
    <name type="scientific">Paracraurococcus lichenis</name>
    <dbReference type="NCBI Taxonomy" id="3064888"/>
    <lineage>
        <taxon>Bacteria</taxon>
        <taxon>Pseudomonadati</taxon>
        <taxon>Pseudomonadota</taxon>
        <taxon>Alphaproteobacteria</taxon>
        <taxon>Acetobacterales</taxon>
        <taxon>Roseomonadaceae</taxon>
        <taxon>Paracraurococcus</taxon>
    </lineage>
</organism>
<feature type="compositionally biased region" description="Low complexity" evidence="1">
    <location>
        <begin position="12"/>
        <end position="23"/>
    </location>
</feature>
<proteinExistence type="predicted"/>
<keyword evidence="3" id="KW-1185">Reference proteome</keyword>
<dbReference type="RefSeq" id="WP_305102944.1">
    <property type="nucleotide sequence ID" value="NZ_JAUTWS010000005.1"/>
</dbReference>
<gene>
    <name evidence="2" type="ORF">Q7A36_06975</name>
</gene>
<sequence length="153" mass="15428">MKLLVEAMGKDAAPTASAPAGAPDNPAQAWPLLQTLDQPPAATEPQAGTLVRLFGNEPAPAPQVPPIVARGPVPSFMAPPPVAPAGPFGQVFGAPPQAPVPDPRATAAPPALVPAERVTTPLAEILQRLARGASIPASPFAALRLPGSTPGFR</sequence>
<evidence type="ECO:0000313" key="2">
    <source>
        <dbReference type="EMBL" id="MDO9708077.1"/>
    </source>
</evidence>
<evidence type="ECO:0000313" key="3">
    <source>
        <dbReference type="Proteomes" id="UP001243009"/>
    </source>
</evidence>
<feature type="region of interest" description="Disordered" evidence="1">
    <location>
        <begin position="88"/>
        <end position="110"/>
    </location>
</feature>